<evidence type="ECO:0000256" key="2">
    <source>
        <dbReference type="SAM" id="SignalP"/>
    </source>
</evidence>
<evidence type="ECO:0000313" key="4">
    <source>
        <dbReference type="Proteomes" id="UP000176944"/>
    </source>
</evidence>
<dbReference type="SUPFAM" id="SSF50405">
    <property type="entry name" value="Actin-crosslinking proteins"/>
    <property type="match status" value="1"/>
</dbReference>
<proteinExistence type="predicted"/>
<evidence type="ECO:0000256" key="1">
    <source>
        <dbReference type="SAM" id="MobiDB-lite"/>
    </source>
</evidence>
<dbReference type="Gene3D" id="2.80.10.50">
    <property type="match status" value="2"/>
</dbReference>
<dbReference type="EMBL" id="CP017708">
    <property type="protein sequence ID" value="AOY83739.1"/>
    <property type="molecule type" value="Genomic_DNA"/>
</dbReference>
<dbReference type="Proteomes" id="UP000176944">
    <property type="component" value="Chromosome"/>
</dbReference>
<feature type="chain" id="PRO_5009441793" evidence="2">
    <location>
        <begin position="27"/>
        <end position="228"/>
    </location>
</feature>
<dbReference type="CDD" id="cd00257">
    <property type="entry name" value="beta-trefoil_FSCN-like"/>
    <property type="match status" value="1"/>
</dbReference>
<dbReference type="InterPro" id="IPR008999">
    <property type="entry name" value="Actin-crosslinking"/>
</dbReference>
<feature type="signal peptide" evidence="2">
    <location>
        <begin position="1"/>
        <end position="26"/>
    </location>
</feature>
<organism evidence="3 4">
    <name type="scientific">Moorena producens (strain JHB)</name>
    <dbReference type="NCBI Taxonomy" id="1454205"/>
    <lineage>
        <taxon>Bacteria</taxon>
        <taxon>Bacillati</taxon>
        <taxon>Cyanobacteriota</taxon>
        <taxon>Cyanophyceae</taxon>
        <taxon>Coleofasciculales</taxon>
        <taxon>Coleofasciculaceae</taxon>
        <taxon>Moorena</taxon>
    </lineage>
</organism>
<sequence>MKKWIGLLLAFVAVLTMMLTAPVAEASATGCKVALQADTGKLFSRCRGCQQTIGNNPDTVTVHIDLPNKDKAYAQFEVVDVGGGKIALKSDTGKYVARCNGCVARGAYSDFLTIHVSDPGAAYAQFTPELLSNGKYALKADTGKYVSRCNGCSPTSAYPDTVTVHITDPTNAPYAQWNIIYSNSTTCKVNNLGILGNSEEEPTPNPSQEENTEEGIGNRDALYQECNS</sequence>
<feature type="region of interest" description="Disordered" evidence="1">
    <location>
        <begin position="194"/>
        <end position="220"/>
    </location>
</feature>
<accession>A0A1D9G7W8</accession>
<reference evidence="4" key="1">
    <citation type="submission" date="2016-10" db="EMBL/GenBank/DDBJ databases">
        <title>Comparative genomics uncovers the prolific and rare metabolic potential of the cyanobacterial genus Moorea.</title>
        <authorList>
            <person name="Leao T."/>
            <person name="Castelao G."/>
            <person name="Korobeynikov A."/>
            <person name="Monroe E.A."/>
            <person name="Podell S."/>
            <person name="Glukhov E."/>
            <person name="Allen E."/>
            <person name="Gerwick W.H."/>
            <person name="Gerwick L."/>
        </authorList>
    </citation>
    <scope>NUCLEOTIDE SEQUENCE [LARGE SCALE GENOMIC DNA]</scope>
    <source>
        <strain evidence="4">JHB</strain>
    </source>
</reference>
<protein>
    <submittedName>
        <fullName evidence="3">Uncharacterized protein</fullName>
    </submittedName>
</protein>
<name>A0A1D9G7W8_MOOP1</name>
<keyword evidence="2" id="KW-0732">Signal</keyword>
<gene>
    <name evidence="3" type="ORF">BJP36_31290</name>
</gene>
<dbReference type="AlphaFoldDB" id="A0A1D9G7W8"/>
<evidence type="ECO:0000313" key="3">
    <source>
        <dbReference type="EMBL" id="AOY83739.1"/>
    </source>
</evidence>